<gene>
    <name evidence="11" type="ORF">ENM31_04405</name>
</gene>
<evidence type="ECO:0000256" key="1">
    <source>
        <dbReference type="ARBA" id="ARBA00004861"/>
    </source>
</evidence>
<dbReference type="GO" id="GO:0006207">
    <property type="term" value="P:'de novo' pyrimidine nucleobase biosynthetic process"/>
    <property type="evidence" value="ECO:0007669"/>
    <property type="project" value="InterPro"/>
</dbReference>
<evidence type="ECO:0000256" key="2">
    <source>
        <dbReference type="ARBA" id="ARBA00008847"/>
    </source>
</evidence>
<accession>A0A7J3VU86</accession>
<dbReference type="Pfam" id="PF00215">
    <property type="entry name" value="OMPdecase"/>
    <property type="match status" value="1"/>
</dbReference>
<dbReference type="InterPro" id="IPR011060">
    <property type="entry name" value="RibuloseP-bd_barrel"/>
</dbReference>
<dbReference type="InterPro" id="IPR013785">
    <property type="entry name" value="Aldolase_TIM"/>
</dbReference>
<dbReference type="GO" id="GO:0004590">
    <property type="term" value="F:orotidine-5'-phosphate decarboxylase activity"/>
    <property type="evidence" value="ECO:0007669"/>
    <property type="project" value="UniProtKB-EC"/>
</dbReference>
<dbReference type="EC" id="4.1.1.23" evidence="3"/>
<dbReference type="SMART" id="SM00934">
    <property type="entry name" value="OMPdecase"/>
    <property type="match status" value="1"/>
</dbReference>
<keyword evidence="7" id="KW-0456">Lyase</keyword>
<comment type="caution">
    <text evidence="11">The sequence shown here is derived from an EMBL/GenBank/DDBJ whole genome shotgun (WGS) entry which is preliminary data.</text>
</comment>
<dbReference type="PANTHER" id="PTHR43375:SF1">
    <property type="entry name" value="OROTIDINE 5'-PHOSPHATE DECARBOXYLASE"/>
    <property type="match status" value="1"/>
</dbReference>
<dbReference type="CDD" id="cd04725">
    <property type="entry name" value="OMP_decarboxylase_like"/>
    <property type="match status" value="1"/>
</dbReference>
<evidence type="ECO:0000259" key="10">
    <source>
        <dbReference type="SMART" id="SM00934"/>
    </source>
</evidence>
<dbReference type="AlphaFoldDB" id="A0A7J3VU86"/>
<comment type="catalytic activity">
    <reaction evidence="9">
        <text>orotidine 5'-phosphate + H(+) = UMP + CO2</text>
        <dbReference type="Rhea" id="RHEA:11596"/>
        <dbReference type="ChEBI" id="CHEBI:15378"/>
        <dbReference type="ChEBI" id="CHEBI:16526"/>
        <dbReference type="ChEBI" id="CHEBI:57538"/>
        <dbReference type="ChEBI" id="CHEBI:57865"/>
        <dbReference type="EC" id="4.1.1.23"/>
    </reaction>
</comment>
<keyword evidence="5" id="KW-0210">Decarboxylase</keyword>
<organism evidence="11">
    <name type="scientific">Caldiarchaeum subterraneum</name>
    <dbReference type="NCBI Taxonomy" id="311458"/>
    <lineage>
        <taxon>Archaea</taxon>
        <taxon>Nitrososphaerota</taxon>
        <taxon>Candidatus Caldarchaeales</taxon>
        <taxon>Candidatus Caldarchaeaceae</taxon>
        <taxon>Candidatus Caldarchaeum</taxon>
    </lineage>
</organism>
<comment type="pathway">
    <text evidence="1">Pyrimidine metabolism; UMP biosynthesis via de novo pathway; UMP from orotate: step 2/2.</text>
</comment>
<sequence>MSAPLKTFEERTGLKKSVLCLGLDPDPSTHPDPRQKLLYCLNMVEKVSDYFAAVKINENFVRDLCLEDHQRITSLAAANGLVSIYDCKIGDIGNSSRAGLQLVKRMGYDFSTFNPILGNVEEVAREASRVGVGVLALLHPSNPESRRYYRAVVDGRKLYELILEDVCSSSVEGVVLGLHPELTTAEIAYVRERLGDERIILFPGVGVQGGKPEAAIMHGGRRILVNVGRAILGSPDPVQAAARLSEQLRRAPRDI</sequence>
<evidence type="ECO:0000256" key="7">
    <source>
        <dbReference type="ARBA" id="ARBA00023239"/>
    </source>
</evidence>
<dbReference type="EMBL" id="DRXH01000152">
    <property type="protein sequence ID" value="HHM44518.1"/>
    <property type="molecule type" value="Genomic_DNA"/>
</dbReference>
<evidence type="ECO:0000256" key="6">
    <source>
        <dbReference type="ARBA" id="ARBA00022975"/>
    </source>
</evidence>
<evidence type="ECO:0000256" key="5">
    <source>
        <dbReference type="ARBA" id="ARBA00022793"/>
    </source>
</evidence>
<comment type="similarity">
    <text evidence="2">Belongs to the OMP decarboxylase family. Type 2 subfamily.</text>
</comment>
<dbReference type="Gene3D" id="3.20.20.70">
    <property type="entry name" value="Aldolase class I"/>
    <property type="match status" value="1"/>
</dbReference>
<dbReference type="PANTHER" id="PTHR43375">
    <property type="entry name" value="OROTIDINE 5'-PHOSPHATE DECARBOXYLASE"/>
    <property type="match status" value="1"/>
</dbReference>
<evidence type="ECO:0000256" key="9">
    <source>
        <dbReference type="ARBA" id="ARBA00049157"/>
    </source>
</evidence>
<keyword evidence="6" id="KW-0665">Pyrimidine biosynthesis</keyword>
<evidence type="ECO:0000256" key="8">
    <source>
        <dbReference type="ARBA" id="ARBA00033428"/>
    </source>
</evidence>
<evidence type="ECO:0000256" key="4">
    <source>
        <dbReference type="ARBA" id="ARBA00021923"/>
    </source>
</evidence>
<name>A0A7J3VU86_CALS0</name>
<dbReference type="InterPro" id="IPR001754">
    <property type="entry name" value="OMPdeCOase_dom"/>
</dbReference>
<reference evidence="11" key="1">
    <citation type="journal article" date="2020" name="mSystems">
        <title>Genome- and Community-Level Interaction Insights into Carbon Utilization and Element Cycling Functions of Hydrothermarchaeota in Hydrothermal Sediment.</title>
        <authorList>
            <person name="Zhou Z."/>
            <person name="Liu Y."/>
            <person name="Xu W."/>
            <person name="Pan J."/>
            <person name="Luo Z.H."/>
            <person name="Li M."/>
        </authorList>
    </citation>
    <scope>NUCLEOTIDE SEQUENCE [LARGE SCALE GENOMIC DNA]</scope>
    <source>
        <strain evidence="11">SpSt-1074</strain>
    </source>
</reference>
<dbReference type="GO" id="GO:0044205">
    <property type="term" value="P:'de novo' UMP biosynthetic process"/>
    <property type="evidence" value="ECO:0007669"/>
    <property type="project" value="UniProtKB-UniPathway"/>
</dbReference>
<evidence type="ECO:0000313" key="11">
    <source>
        <dbReference type="EMBL" id="HHM44518.1"/>
    </source>
</evidence>
<dbReference type="InterPro" id="IPR011995">
    <property type="entry name" value="OMPdecase_type-2"/>
</dbReference>
<dbReference type="SUPFAM" id="SSF51366">
    <property type="entry name" value="Ribulose-phoshate binding barrel"/>
    <property type="match status" value="1"/>
</dbReference>
<proteinExistence type="inferred from homology"/>
<dbReference type="UniPathway" id="UPA00070">
    <property type="reaction ID" value="UER00120"/>
</dbReference>
<evidence type="ECO:0000256" key="3">
    <source>
        <dbReference type="ARBA" id="ARBA00012321"/>
    </source>
</evidence>
<feature type="domain" description="Orotidine 5'-phosphate decarboxylase" evidence="10">
    <location>
        <begin position="18"/>
        <end position="244"/>
    </location>
</feature>
<protein>
    <recommendedName>
        <fullName evidence="4">Orotidine 5'-phosphate decarboxylase</fullName>
        <ecNumber evidence="3">4.1.1.23</ecNumber>
    </recommendedName>
    <alternativeName>
        <fullName evidence="8">OMP decarboxylase</fullName>
    </alternativeName>
</protein>